<evidence type="ECO:0000313" key="3">
    <source>
        <dbReference type="EMBL" id="GAA4267986.1"/>
    </source>
</evidence>
<dbReference type="PANTHER" id="PTHR12526">
    <property type="entry name" value="GLYCOSYLTRANSFERASE"/>
    <property type="match status" value="1"/>
</dbReference>
<protein>
    <recommendedName>
        <fullName evidence="2">Glycosyl transferase family 1 domain-containing protein</fullName>
    </recommendedName>
</protein>
<keyword evidence="4" id="KW-1185">Reference proteome</keyword>
<evidence type="ECO:0000259" key="2">
    <source>
        <dbReference type="Pfam" id="PF00534"/>
    </source>
</evidence>
<dbReference type="Gene3D" id="3.40.50.2000">
    <property type="entry name" value="Glycogen Phosphorylase B"/>
    <property type="match status" value="2"/>
</dbReference>
<dbReference type="InterPro" id="IPR001296">
    <property type="entry name" value="Glyco_trans_1"/>
</dbReference>
<dbReference type="Pfam" id="PF00534">
    <property type="entry name" value="Glycos_transf_1"/>
    <property type="match status" value="1"/>
</dbReference>
<accession>A0ABP8E7D2</accession>
<sequence>MRNSTADYFISLGNELSKIGKVIIVTGKIRETNISLNPDIIVLKWPSKRPTKFKDFVFLLKIVKNYRPDMMISIFGMVSMFLIVGWLFRVKIRIAWIRTLSTQFSHKKIHILRKSIIYRFSTQIITNSTATKIDAANFYKIKKSKIKVLPNSVSDYSHLLLDIPRDNLKLVYVGRLHPEKGVDVLIRAVSILLNKNFNVHLDIIGIGNSLNMLTELTKTLQISKSVNFLGSKSKIDVLRAFKNSFCAIVPSYTEAFGYTVIEAMSAGSCVIGADNTGIKETIIDNETGLLFRTGDEIDLAIKLERVLTNVALRDNLAENGFKNFLESYENNYAIKRDFKFLKGLLKEV</sequence>
<dbReference type="PANTHER" id="PTHR12526:SF630">
    <property type="entry name" value="GLYCOSYLTRANSFERASE"/>
    <property type="match status" value="1"/>
</dbReference>
<proteinExistence type="predicted"/>
<evidence type="ECO:0000256" key="1">
    <source>
        <dbReference type="SAM" id="Phobius"/>
    </source>
</evidence>
<evidence type="ECO:0000313" key="4">
    <source>
        <dbReference type="Proteomes" id="UP001500027"/>
    </source>
</evidence>
<reference evidence="4" key="1">
    <citation type="journal article" date="2019" name="Int. J. Syst. Evol. Microbiol.">
        <title>The Global Catalogue of Microorganisms (GCM) 10K type strain sequencing project: providing services to taxonomists for standard genome sequencing and annotation.</title>
        <authorList>
            <consortium name="The Broad Institute Genomics Platform"/>
            <consortium name="The Broad Institute Genome Sequencing Center for Infectious Disease"/>
            <person name="Wu L."/>
            <person name="Ma J."/>
        </authorList>
    </citation>
    <scope>NUCLEOTIDE SEQUENCE [LARGE SCALE GENOMIC DNA]</scope>
    <source>
        <strain evidence="4">JCM 17452</strain>
    </source>
</reference>
<feature type="domain" description="Glycosyl transferase family 1" evidence="2">
    <location>
        <begin position="163"/>
        <end position="322"/>
    </location>
</feature>
<keyword evidence="1" id="KW-0472">Membrane</keyword>
<organism evidence="3 4">
    <name type="scientific">Hyunsoonleella aestuarii</name>
    <dbReference type="NCBI Taxonomy" id="912802"/>
    <lineage>
        <taxon>Bacteria</taxon>
        <taxon>Pseudomonadati</taxon>
        <taxon>Bacteroidota</taxon>
        <taxon>Flavobacteriia</taxon>
        <taxon>Flavobacteriales</taxon>
        <taxon>Flavobacteriaceae</taxon>
    </lineage>
</organism>
<dbReference type="Proteomes" id="UP001500027">
    <property type="component" value="Unassembled WGS sequence"/>
</dbReference>
<dbReference type="EMBL" id="BAABAV010000001">
    <property type="protein sequence ID" value="GAA4267986.1"/>
    <property type="molecule type" value="Genomic_DNA"/>
</dbReference>
<feature type="transmembrane region" description="Helical" evidence="1">
    <location>
        <begin position="70"/>
        <end position="88"/>
    </location>
</feature>
<keyword evidence="1" id="KW-0812">Transmembrane</keyword>
<keyword evidence="1" id="KW-1133">Transmembrane helix</keyword>
<comment type="caution">
    <text evidence="3">The sequence shown here is derived from an EMBL/GenBank/DDBJ whole genome shotgun (WGS) entry which is preliminary data.</text>
</comment>
<name>A0ABP8E7D2_9FLAO</name>
<gene>
    <name evidence="3" type="ORF">GCM10022257_00870</name>
</gene>
<dbReference type="SUPFAM" id="SSF53756">
    <property type="entry name" value="UDP-Glycosyltransferase/glycogen phosphorylase"/>
    <property type="match status" value="1"/>
</dbReference>